<dbReference type="Proteomes" id="UP000005713">
    <property type="component" value="Unassembled WGS sequence"/>
</dbReference>
<keyword evidence="3" id="KW-0804">Transcription</keyword>
<proteinExistence type="predicted"/>
<dbReference type="Pfam" id="PF17937">
    <property type="entry name" value="TetR_C_28"/>
    <property type="match status" value="1"/>
</dbReference>
<keyword evidence="7" id="KW-1185">Reference proteome</keyword>
<protein>
    <submittedName>
        <fullName evidence="6">Putative transcriptional regulator</fullName>
    </submittedName>
</protein>
<reference evidence="6 7" key="1">
    <citation type="submission" date="2006-06" db="EMBL/GenBank/DDBJ databases">
        <authorList>
            <person name="Moran M.A."/>
            <person name="Ferriera S."/>
            <person name="Johnson J."/>
            <person name="Kravitz S."/>
            <person name="Beeson K."/>
            <person name="Sutton G."/>
            <person name="Rogers Y.-H."/>
            <person name="Friedman R."/>
            <person name="Frazier M."/>
            <person name="Venter J.C."/>
        </authorList>
    </citation>
    <scope>NUCLEOTIDE SEQUENCE [LARGE SCALE GENOMIC DNA]</scope>
    <source>
        <strain evidence="6 7">E-37</strain>
    </source>
</reference>
<feature type="domain" description="HTH tetR-type" evidence="5">
    <location>
        <begin position="7"/>
        <end position="67"/>
    </location>
</feature>
<dbReference type="PANTHER" id="PTHR47506">
    <property type="entry name" value="TRANSCRIPTIONAL REGULATORY PROTEIN"/>
    <property type="match status" value="1"/>
</dbReference>
<evidence type="ECO:0000313" key="6">
    <source>
        <dbReference type="EMBL" id="EBA06686.1"/>
    </source>
</evidence>
<dbReference type="Gene3D" id="1.10.357.10">
    <property type="entry name" value="Tetracycline Repressor, domain 2"/>
    <property type="match status" value="1"/>
</dbReference>
<organism evidence="6 7">
    <name type="scientific">Sagittula stellata (strain ATCC 700073 / DSM 11524 / E-37)</name>
    <dbReference type="NCBI Taxonomy" id="388399"/>
    <lineage>
        <taxon>Bacteria</taxon>
        <taxon>Pseudomonadati</taxon>
        <taxon>Pseudomonadota</taxon>
        <taxon>Alphaproteobacteria</taxon>
        <taxon>Rhodobacterales</taxon>
        <taxon>Roseobacteraceae</taxon>
        <taxon>Sagittula</taxon>
    </lineage>
</organism>
<gene>
    <name evidence="6" type="ORF">SSE37_02325</name>
</gene>
<feature type="DNA-binding region" description="H-T-H motif" evidence="4">
    <location>
        <begin position="30"/>
        <end position="49"/>
    </location>
</feature>
<evidence type="ECO:0000256" key="3">
    <source>
        <dbReference type="ARBA" id="ARBA00023163"/>
    </source>
</evidence>
<evidence type="ECO:0000256" key="2">
    <source>
        <dbReference type="ARBA" id="ARBA00023125"/>
    </source>
</evidence>
<dbReference type="PRINTS" id="PR00455">
    <property type="entry name" value="HTHTETR"/>
</dbReference>
<name>A3K7R4_SAGS3</name>
<dbReference type="SUPFAM" id="SSF46689">
    <property type="entry name" value="Homeodomain-like"/>
    <property type="match status" value="1"/>
</dbReference>
<dbReference type="eggNOG" id="COG1309">
    <property type="taxonomic scope" value="Bacteria"/>
</dbReference>
<dbReference type="AlphaFoldDB" id="A3K7R4"/>
<keyword evidence="1" id="KW-0805">Transcription regulation</keyword>
<dbReference type="InterPro" id="IPR001647">
    <property type="entry name" value="HTH_TetR"/>
</dbReference>
<dbReference type="PROSITE" id="PS50977">
    <property type="entry name" value="HTH_TETR_2"/>
    <property type="match status" value="1"/>
</dbReference>
<comment type="caution">
    <text evidence="6">The sequence shown here is derived from an EMBL/GenBank/DDBJ whole genome shotgun (WGS) entry which is preliminary data.</text>
</comment>
<dbReference type="PANTHER" id="PTHR47506:SF1">
    <property type="entry name" value="HTH-TYPE TRANSCRIPTIONAL REGULATOR YJDC"/>
    <property type="match status" value="1"/>
</dbReference>
<dbReference type="InterPro" id="IPR009057">
    <property type="entry name" value="Homeodomain-like_sf"/>
</dbReference>
<dbReference type="EMBL" id="AAYA01000013">
    <property type="protein sequence ID" value="EBA06686.1"/>
    <property type="molecule type" value="Genomic_DNA"/>
</dbReference>
<dbReference type="RefSeq" id="WP_005861833.1">
    <property type="nucleotide sequence ID" value="NZ_AAYA01000013.1"/>
</dbReference>
<evidence type="ECO:0000256" key="4">
    <source>
        <dbReference type="PROSITE-ProRule" id="PRU00335"/>
    </source>
</evidence>
<dbReference type="InterPro" id="IPR041479">
    <property type="entry name" value="TetR_CgmR_C"/>
</dbReference>
<sequence length="190" mass="20781">MAGRPRSIDRDKVLDAAETLISSTGAGALSFESVAKAAGITKGGVQYAFGTRDKLIRAMIARWNETFDAEVARRTGPDPTPAETLRAIVEETRDGDIEDQSRIAVFMATALQHPDQIAEFRDWYRAKLEPLDLTKSGDRKAALAFMASEAAFLLSAFGLVHFEDRDWAALFDDILSEPALSKQSTANQSD</sequence>
<dbReference type="OrthoDB" id="9779746at2"/>
<dbReference type="GO" id="GO:0003677">
    <property type="term" value="F:DNA binding"/>
    <property type="evidence" value="ECO:0007669"/>
    <property type="project" value="UniProtKB-UniRule"/>
</dbReference>
<accession>A3K7R4</accession>
<dbReference type="Pfam" id="PF00440">
    <property type="entry name" value="TetR_N"/>
    <property type="match status" value="1"/>
</dbReference>
<evidence type="ECO:0000313" key="7">
    <source>
        <dbReference type="Proteomes" id="UP000005713"/>
    </source>
</evidence>
<keyword evidence="2 4" id="KW-0238">DNA-binding</keyword>
<evidence type="ECO:0000256" key="1">
    <source>
        <dbReference type="ARBA" id="ARBA00023015"/>
    </source>
</evidence>
<evidence type="ECO:0000259" key="5">
    <source>
        <dbReference type="PROSITE" id="PS50977"/>
    </source>
</evidence>